<evidence type="ECO:0000256" key="3">
    <source>
        <dbReference type="ARBA" id="ARBA00022946"/>
    </source>
</evidence>
<dbReference type="Pfam" id="PF11788">
    <property type="entry name" value="MRP-L46"/>
    <property type="match status" value="1"/>
</dbReference>
<dbReference type="EMBL" id="JAODUP010000415">
    <property type="protein sequence ID" value="KAK2150256.1"/>
    <property type="molecule type" value="Genomic_DNA"/>
</dbReference>
<evidence type="ECO:0000256" key="7">
    <source>
        <dbReference type="ARBA" id="ARBA00035190"/>
    </source>
</evidence>
<dbReference type="InterPro" id="IPR033650">
    <property type="entry name" value="Ribosomal_mL46_NUDIX"/>
</dbReference>
<dbReference type="Proteomes" id="UP001208570">
    <property type="component" value="Unassembled WGS sequence"/>
</dbReference>
<comment type="caution">
    <text evidence="10">The sequence shown here is derived from an EMBL/GenBank/DDBJ whole genome shotgun (WGS) entry which is preliminary data.</text>
</comment>
<accession>A0AAD9JC54</accession>
<dbReference type="CDD" id="cd04661">
    <property type="entry name" value="NUDIX_MRP_L46"/>
    <property type="match status" value="1"/>
</dbReference>
<evidence type="ECO:0000256" key="6">
    <source>
        <dbReference type="ARBA" id="ARBA00023274"/>
    </source>
</evidence>
<evidence type="ECO:0000256" key="2">
    <source>
        <dbReference type="ARBA" id="ARBA00009070"/>
    </source>
</evidence>
<dbReference type="InterPro" id="IPR040008">
    <property type="entry name" value="Ribosomal_mL46"/>
</dbReference>
<evidence type="ECO:0000256" key="1">
    <source>
        <dbReference type="ARBA" id="ARBA00004173"/>
    </source>
</evidence>
<organism evidence="10 11">
    <name type="scientific">Paralvinella palmiformis</name>
    <dbReference type="NCBI Taxonomy" id="53620"/>
    <lineage>
        <taxon>Eukaryota</taxon>
        <taxon>Metazoa</taxon>
        <taxon>Spiralia</taxon>
        <taxon>Lophotrochozoa</taxon>
        <taxon>Annelida</taxon>
        <taxon>Polychaeta</taxon>
        <taxon>Sedentaria</taxon>
        <taxon>Canalipalpata</taxon>
        <taxon>Terebellida</taxon>
        <taxon>Terebelliformia</taxon>
        <taxon>Alvinellidae</taxon>
        <taxon>Paralvinella</taxon>
    </lineage>
</organism>
<keyword evidence="5" id="KW-0496">Mitochondrion</keyword>
<dbReference type="FunFam" id="3.90.79.10:FF:000018">
    <property type="entry name" value="39S ribosomal protein L46, mitochondrial"/>
    <property type="match status" value="1"/>
</dbReference>
<dbReference type="SUPFAM" id="SSF55811">
    <property type="entry name" value="Nudix"/>
    <property type="match status" value="1"/>
</dbReference>
<comment type="similarity">
    <text evidence="2">Belongs to the mitochondrion-specific ribosomal protein mL46 family.</text>
</comment>
<dbReference type="InterPro" id="IPR015797">
    <property type="entry name" value="NUDIX_hydrolase-like_dom_sf"/>
</dbReference>
<protein>
    <recommendedName>
        <fullName evidence="7">Large ribosomal subunit protein mL46</fullName>
    </recommendedName>
    <alternativeName>
        <fullName evidence="8">39S ribosomal protein L46, mitochondrial</fullName>
    </alternativeName>
</protein>
<keyword evidence="6" id="KW-0687">Ribonucleoprotein</keyword>
<comment type="subcellular location">
    <subcellularLocation>
        <location evidence="1">Mitochondrion</location>
    </subcellularLocation>
</comment>
<dbReference type="GO" id="GO:0005743">
    <property type="term" value="C:mitochondrial inner membrane"/>
    <property type="evidence" value="ECO:0007669"/>
    <property type="project" value="UniProtKB-ARBA"/>
</dbReference>
<evidence type="ECO:0000313" key="10">
    <source>
        <dbReference type="EMBL" id="KAK2150256.1"/>
    </source>
</evidence>
<dbReference type="PANTHER" id="PTHR13124:SF12">
    <property type="entry name" value="LARGE RIBOSOMAL SUBUNIT PROTEIN ML46"/>
    <property type="match status" value="1"/>
</dbReference>
<dbReference type="GO" id="GO:0005762">
    <property type="term" value="C:mitochondrial large ribosomal subunit"/>
    <property type="evidence" value="ECO:0007669"/>
    <property type="project" value="TreeGrafter"/>
</dbReference>
<dbReference type="Gene3D" id="3.90.79.10">
    <property type="entry name" value="Nucleoside Triphosphate Pyrophosphohydrolase"/>
    <property type="match status" value="1"/>
</dbReference>
<proteinExistence type="inferred from homology"/>
<keyword evidence="3" id="KW-0809">Transit peptide</keyword>
<evidence type="ECO:0000256" key="8">
    <source>
        <dbReference type="ARBA" id="ARBA00035534"/>
    </source>
</evidence>
<dbReference type="PANTHER" id="PTHR13124">
    <property type="entry name" value="39S RIBOSOMAL PROTEIN L46, MITOCHONDRIAL PRECURSOR-RELATED"/>
    <property type="match status" value="1"/>
</dbReference>
<sequence>MIKQFSSAVSAVESHDEKEGLWHVYGSVCVERLPIISAELTDLEKDFQQVLLDIENENSMLSDHELRHLADIRLAEMRKREDYEETETDAVRITAVEDEDKWQQELKTISPASRLTEADKADDQKSINRKLDQKLIFVVNQKLGDDKAWILPQVLREQNENLRQTAERALRDACGINFKATFLGNAPCGFYKYKYPEAVRDETGVEGGKVFFFKAFTKGGQVEKQLNILDYLWISKDEMPQYLKPKYFKEIDKFLLDF</sequence>
<reference evidence="10" key="1">
    <citation type="journal article" date="2023" name="Mol. Biol. Evol.">
        <title>Third-Generation Sequencing Reveals the Adaptive Role of the Epigenome in Three Deep-Sea Polychaetes.</title>
        <authorList>
            <person name="Perez M."/>
            <person name="Aroh O."/>
            <person name="Sun Y."/>
            <person name="Lan Y."/>
            <person name="Juniper S.K."/>
            <person name="Young C.R."/>
            <person name="Angers B."/>
            <person name="Qian P.Y."/>
        </authorList>
    </citation>
    <scope>NUCLEOTIDE SEQUENCE</scope>
    <source>
        <strain evidence="10">P08H-3</strain>
    </source>
</reference>
<evidence type="ECO:0000313" key="11">
    <source>
        <dbReference type="Proteomes" id="UP001208570"/>
    </source>
</evidence>
<name>A0AAD9JC54_9ANNE</name>
<feature type="domain" description="Large ribosomal subunit protein mL46 N-terminal" evidence="9">
    <location>
        <begin position="22"/>
        <end position="119"/>
    </location>
</feature>
<evidence type="ECO:0000256" key="5">
    <source>
        <dbReference type="ARBA" id="ARBA00023128"/>
    </source>
</evidence>
<dbReference type="InterPro" id="IPR021757">
    <property type="entry name" value="Ribosomal_mL46_N"/>
</dbReference>
<dbReference type="GO" id="GO:0003735">
    <property type="term" value="F:structural constituent of ribosome"/>
    <property type="evidence" value="ECO:0007669"/>
    <property type="project" value="InterPro"/>
</dbReference>
<gene>
    <name evidence="10" type="ORF">LSH36_415g00009</name>
</gene>
<evidence type="ECO:0000259" key="9">
    <source>
        <dbReference type="Pfam" id="PF11788"/>
    </source>
</evidence>
<keyword evidence="4" id="KW-0689">Ribosomal protein</keyword>
<evidence type="ECO:0000256" key="4">
    <source>
        <dbReference type="ARBA" id="ARBA00022980"/>
    </source>
</evidence>
<dbReference type="AlphaFoldDB" id="A0AAD9JC54"/>
<keyword evidence="11" id="KW-1185">Reference proteome</keyword>